<evidence type="ECO:0000313" key="2">
    <source>
        <dbReference type="Proteomes" id="UP000887159"/>
    </source>
</evidence>
<keyword evidence="2" id="KW-1185">Reference proteome</keyword>
<protein>
    <submittedName>
        <fullName evidence="1">Uncharacterized protein</fullName>
    </submittedName>
</protein>
<proteinExistence type="predicted"/>
<name>A0A8X6WFY4_TRICX</name>
<reference evidence="1" key="1">
    <citation type="submission" date="2020-08" db="EMBL/GenBank/DDBJ databases">
        <title>Multicomponent nature underlies the extraordinary mechanical properties of spider dragline silk.</title>
        <authorList>
            <person name="Kono N."/>
            <person name="Nakamura H."/>
            <person name="Mori M."/>
            <person name="Yoshida Y."/>
            <person name="Ohtoshi R."/>
            <person name="Malay A.D."/>
            <person name="Moran D.A.P."/>
            <person name="Tomita M."/>
            <person name="Numata K."/>
            <person name="Arakawa K."/>
        </authorList>
    </citation>
    <scope>NUCLEOTIDE SEQUENCE</scope>
</reference>
<evidence type="ECO:0000313" key="1">
    <source>
        <dbReference type="EMBL" id="GFY33471.1"/>
    </source>
</evidence>
<dbReference type="EMBL" id="BMAU01021411">
    <property type="protein sequence ID" value="GFY33471.1"/>
    <property type="molecule type" value="Genomic_DNA"/>
</dbReference>
<sequence length="119" mass="13987">MTPKWSPMTPKWSPMTPKWSPKMMSIWLYRQDFVKFSLNCHYNKRCAVFQSRRESITGERLTSFSEEDTTMPYSGFELEPTRLQAEGHIHHTGWVAKNVIDTYVLHRRSISPNEKGPPI</sequence>
<comment type="caution">
    <text evidence="1">The sequence shown here is derived from an EMBL/GenBank/DDBJ whole genome shotgun (WGS) entry which is preliminary data.</text>
</comment>
<accession>A0A8X6WFY4</accession>
<dbReference type="AlphaFoldDB" id="A0A8X6WFY4"/>
<organism evidence="1 2">
    <name type="scientific">Trichonephila clavipes</name>
    <name type="common">Golden silk orbweaver</name>
    <name type="synonym">Nephila clavipes</name>
    <dbReference type="NCBI Taxonomy" id="2585209"/>
    <lineage>
        <taxon>Eukaryota</taxon>
        <taxon>Metazoa</taxon>
        <taxon>Ecdysozoa</taxon>
        <taxon>Arthropoda</taxon>
        <taxon>Chelicerata</taxon>
        <taxon>Arachnida</taxon>
        <taxon>Araneae</taxon>
        <taxon>Araneomorphae</taxon>
        <taxon>Entelegynae</taxon>
        <taxon>Araneoidea</taxon>
        <taxon>Nephilidae</taxon>
        <taxon>Trichonephila</taxon>
    </lineage>
</organism>
<gene>
    <name evidence="1" type="ORF">TNCV_2227401</name>
</gene>
<dbReference type="Proteomes" id="UP000887159">
    <property type="component" value="Unassembled WGS sequence"/>
</dbReference>